<reference evidence="3 4" key="1">
    <citation type="submission" date="2018-09" db="EMBL/GenBank/DDBJ databases">
        <title>Genome sequencing of strain 6GH32-13.</title>
        <authorList>
            <person name="Weon H.-Y."/>
            <person name="Heo J."/>
            <person name="Kwon S.-W."/>
        </authorList>
    </citation>
    <scope>NUCLEOTIDE SEQUENCE [LARGE SCALE GENOMIC DNA]</scope>
    <source>
        <strain evidence="3 4">5GH32-13</strain>
    </source>
</reference>
<evidence type="ECO:0000259" key="2">
    <source>
        <dbReference type="Pfam" id="PF18962"/>
    </source>
</evidence>
<keyword evidence="1" id="KW-0812">Transmembrane</keyword>
<protein>
    <submittedName>
        <fullName evidence="3">T9SS C-terminal target domain-containing protein</fullName>
    </submittedName>
</protein>
<dbReference type="RefSeq" id="WP_119053178.1">
    <property type="nucleotide sequence ID" value="NZ_CP032157.1"/>
</dbReference>
<evidence type="ECO:0000256" key="1">
    <source>
        <dbReference type="SAM" id="Phobius"/>
    </source>
</evidence>
<keyword evidence="1" id="KW-1133">Transmembrane helix</keyword>
<dbReference type="AlphaFoldDB" id="A0A3B7MS15"/>
<keyword evidence="4" id="KW-1185">Reference proteome</keyword>
<dbReference type="InterPro" id="IPR026444">
    <property type="entry name" value="Secre_tail"/>
</dbReference>
<sequence length="218" mass="24726">MKTYQYPTANALPIIIQHIFKWILLPLLLLTWSLGSFSQKTNANKKIVLNWSTPVAANYSHFVIERSLNNTDFSEVGLLFTGEDEQTGVSQSYSFSDDVRNVRKGFIYYRINMVDMNGKIQKSATHTVYTSEQQPTPVIKVSPNPVSTDLRVTLPLAWKDKFVSIELMNTSGQVVKYSLNQQSQLTETISVRDLTEGAYVLRVSNGKETIIQRIIKSK</sequence>
<dbReference type="KEGG" id="pseg:D3H65_26430"/>
<proteinExistence type="predicted"/>
<organism evidence="3 4">
    <name type="scientific">Paraflavitalea soli</name>
    <dbReference type="NCBI Taxonomy" id="2315862"/>
    <lineage>
        <taxon>Bacteria</taxon>
        <taxon>Pseudomonadati</taxon>
        <taxon>Bacteroidota</taxon>
        <taxon>Chitinophagia</taxon>
        <taxon>Chitinophagales</taxon>
        <taxon>Chitinophagaceae</taxon>
        <taxon>Paraflavitalea</taxon>
    </lineage>
</organism>
<feature type="transmembrane region" description="Helical" evidence="1">
    <location>
        <begin position="19"/>
        <end position="37"/>
    </location>
</feature>
<keyword evidence="1" id="KW-0472">Membrane</keyword>
<dbReference type="Pfam" id="PF18962">
    <property type="entry name" value="Por_Secre_tail"/>
    <property type="match status" value="1"/>
</dbReference>
<gene>
    <name evidence="3" type="ORF">D3H65_26430</name>
</gene>
<accession>A0A3B7MS15</accession>
<name>A0A3B7MS15_9BACT</name>
<feature type="domain" description="Secretion system C-terminal sorting" evidence="2">
    <location>
        <begin position="142"/>
        <end position="215"/>
    </location>
</feature>
<dbReference type="Gene3D" id="2.60.40.10">
    <property type="entry name" value="Immunoglobulins"/>
    <property type="match status" value="1"/>
</dbReference>
<dbReference type="EMBL" id="CP032157">
    <property type="protein sequence ID" value="AXY77302.1"/>
    <property type="molecule type" value="Genomic_DNA"/>
</dbReference>
<dbReference type="OrthoDB" id="652131at2"/>
<dbReference type="Proteomes" id="UP000263900">
    <property type="component" value="Chromosome"/>
</dbReference>
<evidence type="ECO:0000313" key="4">
    <source>
        <dbReference type="Proteomes" id="UP000263900"/>
    </source>
</evidence>
<dbReference type="NCBIfam" id="TIGR04183">
    <property type="entry name" value="Por_Secre_tail"/>
    <property type="match status" value="1"/>
</dbReference>
<dbReference type="InterPro" id="IPR013783">
    <property type="entry name" value="Ig-like_fold"/>
</dbReference>
<evidence type="ECO:0000313" key="3">
    <source>
        <dbReference type="EMBL" id="AXY77302.1"/>
    </source>
</evidence>